<dbReference type="GO" id="GO:0015645">
    <property type="term" value="F:fatty acid ligase activity"/>
    <property type="evidence" value="ECO:0007669"/>
    <property type="project" value="TreeGrafter"/>
</dbReference>
<comment type="caution">
    <text evidence="7">The sequence shown here is derived from an EMBL/GenBank/DDBJ whole genome shotgun (WGS) entry which is preliminary data.</text>
</comment>
<evidence type="ECO:0000256" key="2">
    <source>
        <dbReference type="ARBA" id="ARBA00022598"/>
    </source>
</evidence>
<dbReference type="Gene3D" id="3.40.50.12780">
    <property type="entry name" value="N-terminal domain of ligase-like"/>
    <property type="match status" value="1"/>
</dbReference>
<name>A0A9X4LFS2_9BURK</name>
<dbReference type="Proteomes" id="UP001152766">
    <property type="component" value="Unassembled WGS sequence"/>
</dbReference>
<keyword evidence="4" id="KW-0067">ATP-binding</keyword>
<dbReference type="EMBL" id="SGUG01000008">
    <property type="protein sequence ID" value="MDG0862161.1"/>
    <property type="molecule type" value="Genomic_DNA"/>
</dbReference>
<dbReference type="GO" id="GO:0005524">
    <property type="term" value="F:ATP binding"/>
    <property type="evidence" value="ECO:0007669"/>
    <property type="project" value="UniProtKB-KW"/>
</dbReference>
<feature type="domain" description="AMP-binding enzyme C-terminal" evidence="6">
    <location>
        <begin position="471"/>
        <end position="549"/>
    </location>
</feature>
<sequence length="564" mass="61274">MAEDLYEQLHAAFRWQVPEDFNIAEACCGRWARGTPKATAIYFDSESGCRAAYSYAQLQRAANRLSNALLNQGVRRGHRVAIVLPQRFETAVAHIAIQQIGAVAMPLSMLFGAEALEYRLQDSGAVLAIVACEALPALREVKARCQALRRVLVVGDSPVAGDELPWMEALQAEEARFKPVATKAGDPAILIYTSGTTGNPKGALIPQRALLGNLTGFVASQNWFGFDPFDAGKPTDAVFWSPADWAWTGGLMDALLPTLYFGRPIVAWQGRFSAAKAFELMASYGVTHAFLFPTALKAMMKAHPLKDGRPKRHALKLRALMSAGEAVGDAVFAWCRDALGVPVNEMFGQTEMNYVVGNCQALWPARPGSMGRAYPGHRVAVIDDAGRECAPGEVGEVAVHARDRHGEPDPVFFLGYWNNEAATTAKFTGAPGDSWCRTGDLARQDADGTLWYEGRADDVFKSAGYRIGPGEIENCLLKHPAVANAAVVPKPDAERGALVKAYVVLAEGHAGDAALVTLLQDHVKARLAPYEYPKEIEFIEALPMTTTGKVQRRVLRLRELERAA</sequence>
<evidence type="ECO:0000259" key="6">
    <source>
        <dbReference type="Pfam" id="PF13193"/>
    </source>
</evidence>
<evidence type="ECO:0000256" key="4">
    <source>
        <dbReference type="ARBA" id="ARBA00022840"/>
    </source>
</evidence>
<accession>A0A9X4LFS2</accession>
<dbReference type="InterPro" id="IPR045851">
    <property type="entry name" value="AMP-bd_C_sf"/>
</dbReference>
<dbReference type="InterPro" id="IPR042099">
    <property type="entry name" value="ANL_N_sf"/>
</dbReference>
<dbReference type="GO" id="GO:0006637">
    <property type="term" value="P:acyl-CoA metabolic process"/>
    <property type="evidence" value="ECO:0007669"/>
    <property type="project" value="TreeGrafter"/>
</dbReference>
<comment type="similarity">
    <text evidence="1">Belongs to the ATP-dependent AMP-binding enzyme family.</text>
</comment>
<evidence type="ECO:0000313" key="7">
    <source>
        <dbReference type="EMBL" id="MDG0862161.1"/>
    </source>
</evidence>
<dbReference type="Gene3D" id="3.30.300.30">
    <property type="match status" value="1"/>
</dbReference>
<dbReference type="PANTHER" id="PTHR43605">
    <property type="entry name" value="ACYL-COENZYME A SYNTHETASE"/>
    <property type="match status" value="1"/>
</dbReference>
<dbReference type="RefSeq" id="WP_268151735.1">
    <property type="nucleotide sequence ID" value="NZ_JAPPUW010000012.1"/>
</dbReference>
<evidence type="ECO:0000256" key="3">
    <source>
        <dbReference type="ARBA" id="ARBA00022741"/>
    </source>
</evidence>
<keyword evidence="2" id="KW-0436">Ligase</keyword>
<proteinExistence type="inferred from homology"/>
<dbReference type="InterPro" id="IPR051087">
    <property type="entry name" value="Mitochondrial_ACSM"/>
</dbReference>
<evidence type="ECO:0000256" key="1">
    <source>
        <dbReference type="ARBA" id="ARBA00006432"/>
    </source>
</evidence>
<evidence type="ECO:0000313" key="8">
    <source>
        <dbReference type="Proteomes" id="UP001152766"/>
    </source>
</evidence>
<protein>
    <submittedName>
        <fullName evidence="7">AMP-binding protein</fullName>
    </submittedName>
</protein>
<dbReference type="GO" id="GO:0016405">
    <property type="term" value="F:CoA-ligase activity"/>
    <property type="evidence" value="ECO:0007669"/>
    <property type="project" value="UniProtKB-ARBA"/>
</dbReference>
<dbReference type="InterPro" id="IPR000873">
    <property type="entry name" value="AMP-dep_synth/lig_dom"/>
</dbReference>
<evidence type="ECO:0000259" key="5">
    <source>
        <dbReference type="Pfam" id="PF00501"/>
    </source>
</evidence>
<dbReference type="GO" id="GO:0004321">
    <property type="term" value="F:fatty-acyl-CoA synthase activity"/>
    <property type="evidence" value="ECO:0007669"/>
    <property type="project" value="TreeGrafter"/>
</dbReference>
<gene>
    <name evidence="7" type="ORF">EXJ73_06700</name>
</gene>
<dbReference type="Pfam" id="PF13193">
    <property type="entry name" value="AMP-binding_C"/>
    <property type="match status" value="1"/>
</dbReference>
<feature type="domain" description="AMP-dependent synthetase/ligase" evidence="5">
    <location>
        <begin position="30"/>
        <end position="400"/>
    </location>
</feature>
<dbReference type="SUPFAM" id="SSF56801">
    <property type="entry name" value="Acetyl-CoA synthetase-like"/>
    <property type="match status" value="1"/>
</dbReference>
<dbReference type="InterPro" id="IPR020845">
    <property type="entry name" value="AMP-binding_CS"/>
</dbReference>
<organism evidence="7 8">
    <name type="scientific">Pelomonas aquatica</name>
    <dbReference type="NCBI Taxonomy" id="431058"/>
    <lineage>
        <taxon>Bacteria</taxon>
        <taxon>Pseudomonadati</taxon>
        <taxon>Pseudomonadota</taxon>
        <taxon>Betaproteobacteria</taxon>
        <taxon>Burkholderiales</taxon>
        <taxon>Sphaerotilaceae</taxon>
        <taxon>Roseateles</taxon>
    </lineage>
</organism>
<dbReference type="AlphaFoldDB" id="A0A9X4LFS2"/>
<dbReference type="PROSITE" id="PS00455">
    <property type="entry name" value="AMP_BINDING"/>
    <property type="match status" value="1"/>
</dbReference>
<dbReference type="InterPro" id="IPR025110">
    <property type="entry name" value="AMP-bd_C"/>
</dbReference>
<dbReference type="Pfam" id="PF00501">
    <property type="entry name" value="AMP-binding"/>
    <property type="match status" value="1"/>
</dbReference>
<reference evidence="7" key="1">
    <citation type="submission" date="2019-02" db="EMBL/GenBank/DDBJ databases">
        <title>Draft genome of the type strain Pelomonas aquatica CCUG 52575T.</title>
        <authorList>
            <person name="Gomila M."/>
            <person name="Lalucat J."/>
        </authorList>
    </citation>
    <scope>NUCLEOTIDE SEQUENCE</scope>
    <source>
        <strain evidence="7">CCUG 52575</strain>
    </source>
</reference>
<dbReference type="GO" id="GO:0006633">
    <property type="term" value="P:fatty acid biosynthetic process"/>
    <property type="evidence" value="ECO:0007669"/>
    <property type="project" value="TreeGrafter"/>
</dbReference>
<dbReference type="PANTHER" id="PTHR43605:SF10">
    <property type="entry name" value="ACYL-COA SYNTHETASE MEDIUM CHAIN FAMILY MEMBER 3"/>
    <property type="match status" value="1"/>
</dbReference>
<keyword evidence="3" id="KW-0547">Nucleotide-binding</keyword>
<dbReference type="FunFam" id="3.30.300.30:FF:000005">
    <property type="entry name" value="Acyl-coenzyme A synthetase ACSM5, mitochondrial"/>
    <property type="match status" value="1"/>
</dbReference>
<keyword evidence="8" id="KW-1185">Reference proteome</keyword>